<comment type="caution">
    <text evidence="3">The sequence shown here is derived from an EMBL/GenBank/DDBJ whole genome shotgun (WGS) entry which is preliminary data.</text>
</comment>
<dbReference type="InterPro" id="IPR029052">
    <property type="entry name" value="Metallo-depent_PP-like"/>
</dbReference>
<feature type="domain" description="Calcineurin-like phosphoesterase" evidence="2">
    <location>
        <begin position="25"/>
        <end position="367"/>
    </location>
</feature>
<keyword evidence="1" id="KW-0732">Signal</keyword>
<dbReference type="Proteomes" id="UP000610456">
    <property type="component" value="Unassembled WGS sequence"/>
</dbReference>
<name>A0A918VX50_9FLAO</name>
<reference evidence="3" key="2">
    <citation type="submission" date="2020-09" db="EMBL/GenBank/DDBJ databases">
        <authorList>
            <person name="Sun Q."/>
            <person name="Kim S."/>
        </authorList>
    </citation>
    <scope>NUCLEOTIDE SEQUENCE</scope>
    <source>
        <strain evidence="3">KCTC 12719</strain>
    </source>
</reference>
<sequence length="614" mass="70518">MKTKLLLLILFTICQASAQGNSTEIAFLADVHFQDLYGDLEDSDYPGVLNPGSNSYTLVRTMASQLHSTRIFNENYFALLAALDDITQRNIKLVALPGDYTDDGQPVHLRGLSEILNHYTKTYKIQFFITTGNHDPVGPFAQEAGKNDFLGEQGKNQPIYSGDSKYIRNPEVEHPVVVTRDIAKMGYVEVMEILKEFGFFPKKRFLYWETPFSSYDPENYEFAKALYSSRIENRTYLLKDSLRIPDASYLVEPVDGLWLLAIDGNTYVPQKNGELSGAGIGYNNTIEYKRHLFQWIRKVAENARRLNKKLVAFSHYPAIDFNEDESPRLREFLGPNKWQLERVPQERIAKALAEAGVKLHFAGHMHINDTGKRAYGNGEFLVNIQTPSLAAYIPGYKILTITDNTAEVETIVIEEVPGFNELFPLYQMEHKYLNESGQPVWNDTILQSRSYREFAQSHLENLVTLRFLNDWSPGYRKFLSDLSGKEILRLSQYRGDFDQLDFLNNDKDISEIGNQLENPGDYESWTGEDMILDFYKIRNADKLAFKDIPKNRLDQYRIILDGFHNNPSLKAAENEYTHKLYLFTSIFRSLMKGLPASHFKIDLETGEITDLVKN</sequence>
<evidence type="ECO:0000313" key="4">
    <source>
        <dbReference type="Proteomes" id="UP000610456"/>
    </source>
</evidence>
<dbReference type="Gene3D" id="3.60.21.10">
    <property type="match status" value="2"/>
</dbReference>
<protein>
    <submittedName>
        <fullName evidence="3">Metallophosphoesterase</fullName>
    </submittedName>
</protein>
<accession>A0A918VX50</accession>
<evidence type="ECO:0000313" key="3">
    <source>
        <dbReference type="EMBL" id="GHA37893.1"/>
    </source>
</evidence>
<feature type="signal peptide" evidence="1">
    <location>
        <begin position="1"/>
        <end position="18"/>
    </location>
</feature>
<gene>
    <name evidence="3" type="ORF">GCM10007103_19320</name>
</gene>
<feature type="chain" id="PRO_5037828481" evidence="1">
    <location>
        <begin position="19"/>
        <end position="614"/>
    </location>
</feature>
<proteinExistence type="predicted"/>
<evidence type="ECO:0000259" key="2">
    <source>
        <dbReference type="Pfam" id="PF00149"/>
    </source>
</evidence>
<dbReference type="Pfam" id="PF00149">
    <property type="entry name" value="Metallophos"/>
    <property type="match status" value="1"/>
</dbReference>
<organism evidence="3 4">
    <name type="scientific">Salinimicrobium marinum</name>
    <dbReference type="NCBI Taxonomy" id="680283"/>
    <lineage>
        <taxon>Bacteria</taxon>
        <taxon>Pseudomonadati</taxon>
        <taxon>Bacteroidota</taxon>
        <taxon>Flavobacteriia</taxon>
        <taxon>Flavobacteriales</taxon>
        <taxon>Flavobacteriaceae</taxon>
        <taxon>Salinimicrobium</taxon>
    </lineage>
</organism>
<dbReference type="RefSeq" id="WP_189604536.1">
    <property type="nucleotide sequence ID" value="NZ_BMXB01000006.1"/>
</dbReference>
<dbReference type="EMBL" id="BMXB01000006">
    <property type="protein sequence ID" value="GHA37893.1"/>
    <property type="molecule type" value="Genomic_DNA"/>
</dbReference>
<evidence type="ECO:0000256" key="1">
    <source>
        <dbReference type="SAM" id="SignalP"/>
    </source>
</evidence>
<dbReference type="GO" id="GO:0016787">
    <property type="term" value="F:hydrolase activity"/>
    <property type="evidence" value="ECO:0007669"/>
    <property type="project" value="InterPro"/>
</dbReference>
<dbReference type="SUPFAM" id="SSF56300">
    <property type="entry name" value="Metallo-dependent phosphatases"/>
    <property type="match status" value="1"/>
</dbReference>
<reference evidence="3" key="1">
    <citation type="journal article" date="2014" name="Int. J. Syst. Evol. Microbiol.">
        <title>Complete genome sequence of Corynebacterium casei LMG S-19264T (=DSM 44701T), isolated from a smear-ripened cheese.</title>
        <authorList>
            <consortium name="US DOE Joint Genome Institute (JGI-PGF)"/>
            <person name="Walter F."/>
            <person name="Albersmeier A."/>
            <person name="Kalinowski J."/>
            <person name="Ruckert C."/>
        </authorList>
    </citation>
    <scope>NUCLEOTIDE SEQUENCE</scope>
    <source>
        <strain evidence="3">KCTC 12719</strain>
    </source>
</reference>
<dbReference type="InterPro" id="IPR004843">
    <property type="entry name" value="Calcineurin-like_PHP"/>
</dbReference>
<dbReference type="AlphaFoldDB" id="A0A918VX50"/>
<keyword evidence="4" id="KW-1185">Reference proteome</keyword>